<dbReference type="EMBL" id="JAAVMX010000005">
    <property type="protein sequence ID" value="KAF4508901.1"/>
    <property type="molecule type" value="Genomic_DNA"/>
</dbReference>
<reference evidence="1 2" key="1">
    <citation type="journal article" date="2020" name="Genome Biol. Evol.">
        <title>A new high-quality draft genome assembly of the Chinese cordyceps Ophiocordyceps sinensis.</title>
        <authorList>
            <person name="Shu R."/>
            <person name="Zhang J."/>
            <person name="Meng Q."/>
            <person name="Zhang H."/>
            <person name="Zhou G."/>
            <person name="Li M."/>
            <person name="Wu P."/>
            <person name="Zhao Y."/>
            <person name="Chen C."/>
            <person name="Qin Q."/>
        </authorList>
    </citation>
    <scope>NUCLEOTIDE SEQUENCE [LARGE SCALE GENOMIC DNA]</scope>
    <source>
        <strain evidence="1 2">IOZ07</strain>
    </source>
</reference>
<dbReference type="AlphaFoldDB" id="A0A8H4PR30"/>
<gene>
    <name evidence="1" type="ORF">G6O67_005229</name>
</gene>
<proteinExistence type="predicted"/>
<protein>
    <recommendedName>
        <fullName evidence="3">Macro domain-like protein</fullName>
    </recommendedName>
</protein>
<keyword evidence="2" id="KW-1185">Reference proteome</keyword>
<dbReference type="Proteomes" id="UP000557566">
    <property type="component" value="Unassembled WGS sequence"/>
</dbReference>
<organism evidence="1 2">
    <name type="scientific">Ophiocordyceps sinensis</name>
    <dbReference type="NCBI Taxonomy" id="72228"/>
    <lineage>
        <taxon>Eukaryota</taxon>
        <taxon>Fungi</taxon>
        <taxon>Dikarya</taxon>
        <taxon>Ascomycota</taxon>
        <taxon>Pezizomycotina</taxon>
        <taxon>Sordariomycetes</taxon>
        <taxon>Hypocreomycetidae</taxon>
        <taxon>Hypocreales</taxon>
        <taxon>Ophiocordycipitaceae</taxon>
        <taxon>Ophiocordyceps</taxon>
    </lineage>
</organism>
<dbReference type="OrthoDB" id="6082470at2759"/>
<dbReference type="InterPro" id="IPR043472">
    <property type="entry name" value="Macro_dom-like"/>
</dbReference>
<evidence type="ECO:0000313" key="2">
    <source>
        <dbReference type="Proteomes" id="UP000557566"/>
    </source>
</evidence>
<evidence type="ECO:0008006" key="3">
    <source>
        <dbReference type="Google" id="ProtNLM"/>
    </source>
</evidence>
<sequence length="249" mass="27878">MAMSAPSRAVPHMHLVCMDERFSDAFSAALAAYEGRLPSCLSVEMHNVALQSVPRSAHFDLVVSPANSYGRLDGSFDDAISRAFAPRDDYHALTHAAQAELYREWRGFAPPGTCTLVRIPQHFKERSRNVWGTRYLALCPTMRTPQDVTWDHEIVYECVWSLLCAIDKHNRALHQRGQSPGDGHADIRSILITPMATGVGRVSPERWAHQFILAVSHFVDAVENPAKWSALAWHDIDVYTDAMVDSHAM</sequence>
<name>A0A8H4PR30_9HYPO</name>
<dbReference type="SUPFAM" id="SSF52949">
    <property type="entry name" value="Macro domain-like"/>
    <property type="match status" value="1"/>
</dbReference>
<dbReference type="Gene3D" id="3.40.220.10">
    <property type="entry name" value="Leucine Aminopeptidase, subunit E, domain 1"/>
    <property type="match status" value="1"/>
</dbReference>
<evidence type="ECO:0000313" key="1">
    <source>
        <dbReference type="EMBL" id="KAF4508901.1"/>
    </source>
</evidence>
<accession>A0A8H4PR30</accession>
<comment type="caution">
    <text evidence="1">The sequence shown here is derived from an EMBL/GenBank/DDBJ whole genome shotgun (WGS) entry which is preliminary data.</text>
</comment>